<dbReference type="InterPro" id="IPR023170">
    <property type="entry name" value="HhH_base_excis_C"/>
</dbReference>
<dbReference type="Gene3D" id="3.90.79.10">
    <property type="entry name" value="Nucleoside Triphosphate Pyrophosphohydrolase"/>
    <property type="match status" value="1"/>
</dbReference>
<dbReference type="GO" id="GO:0000701">
    <property type="term" value="F:purine-specific mismatch base pair DNA N-glycosylase activity"/>
    <property type="evidence" value="ECO:0007669"/>
    <property type="project" value="UniProtKB-EC"/>
</dbReference>
<evidence type="ECO:0000256" key="2">
    <source>
        <dbReference type="ARBA" id="ARBA00008343"/>
    </source>
</evidence>
<keyword evidence="11" id="KW-0234">DNA repair</keyword>
<dbReference type="SUPFAM" id="SSF48150">
    <property type="entry name" value="DNA-glycosylase"/>
    <property type="match status" value="1"/>
</dbReference>
<keyword evidence="8 15" id="KW-0378">Hydrolase</keyword>
<proteinExistence type="inferred from homology"/>
<dbReference type="InterPro" id="IPR005760">
    <property type="entry name" value="A/G_AdeGlyc_MutY"/>
</dbReference>
<keyword evidence="9 13" id="KW-0408">Iron</keyword>
<comment type="catalytic activity">
    <reaction evidence="1 13">
        <text>Hydrolyzes free adenine bases from 7,8-dihydro-8-oxoguanine:adenine mismatched double-stranded DNA, leaving an apurinic site.</text>
        <dbReference type="EC" id="3.2.2.31"/>
    </reaction>
</comment>
<dbReference type="NCBIfam" id="TIGR01084">
    <property type="entry name" value="mutY"/>
    <property type="match status" value="1"/>
</dbReference>
<reference evidence="16" key="1">
    <citation type="journal article" date="2019" name="Int. J. Syst. Evol. Microbiol.">
        <title>The Global Catalogue of Microorganisms (GCM) 10K type strain sequencing project: providing services to taxonomists for standard genome sequencing and annotation.</title>
        <authorList>
            <consortium name="The Broad Institute Genomics Platform"/>
            <consortium name="The Broad Institute Genome Sequencing Center for Infectious Disease"/>
            <person name="Wu L."/>
            <person name="Ma J."/>
        </authorList>
    </citation>
    <scope>NUCLEOTIDE SEQUENCE [LARGE SCALE GENOMIC DNA]</scope>
    <source>
        <strain evidence="16">WYCCWR 12678</strain>
    </source>
</reference>
<evidence type="ECO:0000256" key="12">
    <source>
        <dbReference type="ARBA" id="ARBA00023295"/>
    </source>
</evidence>
<keyword evidence="7 13" id="KW-0227">DNA damage</keyword>
<gene>
    <name evidence="15" type="primary">mutY</name>
    <name evidence="15" type="ORF">ACFO8Q_18150</name>
</gene>
<comment type="cofactor">
    <cofactor evidence="13">
        <name>[4Fe-4S] cluster</name>
        <dbReference type="ChEBI" id="CHEBI:49883"/>
    </cofactor>
    <text evidence="13">Binds 1 [4Fe-4S] cluster.</text>
</comment>
<accession>A0ABV9Q4Y2</accession>
<dbReference type="Gene3D" id="1.10.1670.10">
    <property type="entry name" value="Helix-hairpin-Helix base-excision DNA repair enzymes (C-terminal)"/>
    <property type="match status" value="1"/>
</dbReference>
<evidence type="ECO:0000256" key="9">
    <source>
        <dbReference type="ARBA" id="ARBA00023004"/>
    </source>
</evidence>
<evidence type="ECO:0000256" key="10">
    <source>
        <dbReference type="ARBA" id="ARBA00023014"/>
    </source>
</evidence>
<keyword evidence="16" id="KW-1185">Reference proteome</keyword>
<evidence type="ECO:0000256" key="13">
    <source>
        <dbReference type="RuleBase" id="RU365096"/>
    </source>
</evidence>
<dbReference type="InterPro" id="IPR044298">
    <property type="entry name" value="MIG/MutY"/>
</dbReference>
<evidence type="ECO:0000256" key="1">
    <source>
        <dbReference type="ARBA" id="ARBA00000843"/>
    </source>
</evidence>
<dbReference type="Proteomes" id="UP001596002">
    <property type="component" value="Unassembled WGS sequence"/>
</dbReference>
<dbReference type="Pfam" id="PF00730">
    <property type="entry name" value="HhH-GPD"/>
    <property type="match status" value="1"/>
</dbReference>
<dbReference type="EMBL" id="JBHSHC010000120">
    <property type="protein sequence ID" value="MFC4769255.1"/>
    <property type="molecule type" value="Genomic_DNA"/>
</dbReference>
<dbReference type="PROSITE" id="PS51462">
    <property type="entry name" value="NUDIX"/>
    <property type="match status" value="1"/>
</dbReference>
<name>A0ABV9Q4Y2_9BACL</name>
<dbReference type="CDD" id="cd03431">
    <property type="entry name" value="NUDIX_DNA_Glycosylase_C-MutY"/>
    <property type="match status" value="1"/>
</dbReference>
<dbReference type="Gene3D" id="1.10.340.30">
    <property type="entry name" value="Hypothetical protein, domain 2"/>
    <property type="match status" value="1"/>
</dbReference>
<dbReference type="PANTHER" id="PTHR42944">
    <property type="entry name" value="ADENINE DNA GLYCOSYLASE"/>
    <property type="match status" value="1"/>
</dbReference>
<dbReference type="CDD" id="cd00056">
    <property type="entry name" value="ENDO3c"/>
    <property type="match status" value="1"/>
</dbReference>
<dbReference type="Pfam" id="PF14815">
    <property type="entry name" value="NUDIX_4"/>
    <property type="match status" value="1"/>
</dbReference>
<dbReference type="SUPFAM" id="SSF55811">
    <property type="entry name" value="Nudix"/>
    <property type="match status" value="1"/>
</dbReference>
<dbReference type="InterPro" id="IPR029119">
    <property type="entry name" value="MutY_C"/>
</dbReference>
<evidence type="ECO:0000313" key="15">
    <source>
        <dbReference type="EMBL" id="MFC4769255.1"/>
    </source>
</evidence>
<protein>
    <recommendedName>
        <fullName evidence="4 13">Adenine DNA glycosylase</fullName>
        <ecNumber evidence="3 13">3.2.2.31</ecNumber>
    </recommendedName>
</protein>
<dbReference type="PANTHER" id="PTHR42944:SF1">
    <property type="entry name" value="ADENINE DNA GLYCOSYLASE"/>
    <property type="match status" value="1"/>
</dbReference>
<evidence type="ECO:0000259" key="14">
    <source>
        <dbReference type="PROSITE" id="PS51462"/>
    </source>
</evidence>
<organism evidence="15 16">
    <name type="scientific">Effusibacillus consociatus</name>
    <dbReference type="NCBI Taxonomy" id="1117041"/>
    <lineage>
        <taxon>Bacteria</taxon>
        <taxon>Bacillati</taxon>
        <taxon>Bacillota</taxon>
        <taxon>Bacilli</taxon>
        <taxon>Bacillales</taxon>
        <taxon>Alicyclobacillaceae</taxon>
        <taxon>Effusibacillus</taxon>
    </lineage>
</organism>
<evidence type="ECO:0000313" key="16">
    <source>
        <dbReference type="Proteomes" id="UP001596002"/>
    </source>
</evidence>
<evidence type="ECO:0000256" key="4">
    <source>
        <dbReference type="ARBA" id="ARBA00022023"/>
    </source>
</evidence>
<dbReference type="InterPro" id="IPR015797">
    <property type="entry name" value="NUDIX_hydrolase-like_dom_sf"/>
</dbReference>
<dbReference type="InterPro" id="IPR003265">
    <property type="entry name" value="HhH-GPD_domain"/>
</dbReference>
<evidence type="ECO:0000256" key="5">
    <source>
        <dbReference type="ARBA" id="ARBA00022485"/>
    </source>
</evidence>
<dbReference type="SMART" id="SM00478">
    <property type="entry name" value="ENDO3c"/>
    <property type="match status" value="1"/>
</dbReference>
<keyword evidence="12 13" id="KW-0326">Glycosidase</keyword>
<comment type="similarity">
    <text evidence="2 13">Belongs to the Nth/MutY family.</text>
</comment>
<dbReference type="InterPro" id="IPR004035">
    <property type="entry name" value="Endouclease-III_FeS-bd_BS"/>
</dbReference>
<dbReference type="PROSITE" id="PS00764">
    <property type="entry name" value="ENDONUCLEASE_III_1"/>
    <property type="match status" value="1"/>
</dbReference>
<sequence length="359" mass="40665">MMNVSNREAAEVGKRLLAWYNESKRDLPWRRTSDPYKIWVSEVMLQQTRVETVIPYWTRFMERFPTVESLAAAPEEEVLKHWEGLGYYSRARNLQSAVREVHTKYGGRVPDTLEEISSLPGVGPYTSGAVLSIAYNVPVPAVDGNVFRVLSRLFLIEDDVSKPAARKKFEGLAEFLIPPGEASDFNQALMELGARICIPKSPRCPSCPLQEVCRSHKEGVQEDLPVKGKKKPPRPLDIATGIVRYEEKVLLTRRPLEGLLAGMWEFPGGEVDNGESHENALQRILWEKWALRLTVNSHFADVQHTFSHLHWNLQAYTCEVIGEPVAESETARWVNVWELADFPMPVAHQKLAKALQGLV</sequence>
<dbReference type="InterPro" id="IPR011257">
    <property type="entry name" value="DNA_glycosylase"/>
</dbReference>
<keyword evidence="10" id="KW-0411">Iron-sulfur</keyword>
<feature type="domain" description="Nudix hydrolase" evidence="14">
    <location>
        <begin position="233"/>
        <end position="359"/>
    </location>
</feature>
<keyword evidence="6" id="KW-0479">Metal-binding</keyword>
<keyword evidence="5" id="KW-0004">4Fe-4S</keyword>
<dbReference type="EC" id="3.2.2.31" evidence="3 13"/>
<evidence type="ECO:0000256" key="8">
    <source>
        <dbReference type="ARBA" id="ARBA00022801"/>
    </source>
</evidence>
<comment type="caution">
    <text evidence="15">The sequence shown here is derived from an EMBL/GenBank/DDBJ whole genome shotgun (WGS) entry which is preliminary data.</text>
</comment>
<comment type="function">
    <text evidence="13">Adenine glycosylase active on G-A mispairs.</text>
</comment>
<evidence type="ECO:0000256" key="3">
    <source>
        <dbReference type="ARBA" id="ARBA00012045"/>
    </source>
</evidence>
<dbReference type="RefSeq" id="WP_380027564.1">
    <property type="nucleotide sequence ID" value="NZ_JBHSHC010000120.1"/>
</dbReference>
<evidence type="ECO:0000256" key="11">
    <source>
        <dbReference type="ARBA" id="ARBA00023204"/>
    </source>
</evidence>
<dbReference type="InterPro" id="IPR000086">
    <property type="entry name" value="NUDIX_hydrolase_dom"/>
</dbReference>
<dbReference type="InterPro" id="IPR000445">
    <property type="entry name" value="HhH_motif"/>
</dbReference>
<evidence type="ECO:0000256" key="7">
    <source>
        <dbReference type="ARBA" id="ARBA00022763"/>
    </source>
</evidence>
<evidence type="ECO:0000256" key="6">
    <source>
        <dbReference type="ARBA" id="ARBA00022723"/>
    </source>
</evidence>
<dbReference type="Pfam" id="PF00633">
    <property type="entry name" value="HHH"/>
    <property type="match status" value="1"/>
</dbReference>